<reference evidence="3 4" key="1">
    <citation type="journal article" date="2018" name="Nat. Biotechnol.">
        <title>A standardized bacterial taxonomy based on genome phylogeny substantially revises the tree of life.</title>
        <authorList>
            <person name="Parks D.H."/>
            <person name="Chuvochina M."/>
            <person name="Waite D.W."/>
            <person name="Rinke C."/>
            <person name="Skarshewski A."/>
            <person name="Chaumeil P.A."/>
            <person name="Hugenholtz P."/>
        </authorList>
    </citation>
    <scope>NUCLEOTIDE SEQUENCE [LARGE SCALE GENOMIC DNA]</scope>
    <source>
        <strain evidence="3">UBA9375</strain>
    </source>
</reference>
<feature type="transmembrane region" description="Helical" evidence="2">
    <location>
        <begin position="102"/>
        <end position="122"/>
    </location>
</feature>
<organism evidence="3 4">
    <name type="scientific">Gimesia maris</name>
    <dbReference type="NCBI Taxonomy" id="122"/>
    <lineage>
        <taxon>Bacteria</taxon>
        <taxon>Pseudomonadati</taxon>
        <taxon>Planctomycetota</taxon>
        <taxon>Planctomycetia</taxon>
        <taxon>Planctomycetales</taxon>
        <taxon>Planctomycetaceae</taxon>
        <taxon>Gimesia</taxon>
    </lineage>
</organism>
<evidence type="ECO:0000313" key="4">
    <source>
        <dbReference type="Proteomes" id="UP000263642"/>
    </source>
</evidence>
<feature type="region of interest" description="Disordered" evidence="1">
    <location>
        <begin position="1"/>
        <end position="48"/>
    </location>
</feature>
<feature type="transmembrane region" description="Helical" evidence="2">
    <location>
        <begin position="171"/>
        <end position="196"/>
    </location>
</feature>
<feature type="transmembrane region" description="Helical" evidence="2">
    <location>
        <begin position="58"/>
        <end position="82"/>
    </location>
</feature>
<feature type="transmembrane region" description="Helical" evidence="2">
    <location>
        <begin position="251"/>
        <end position="274"/>
    </location>
</feature>
<feature type="transmembrane region" description="Helical" evidence="2">
    <location>
        <begin position="222"/>
        <end position="245"/>
    </location>
</feature>
<keyword evidence="2" id="KW-0472">Membrane</keyword>
<feature type="transmembrane region" description="Helical" evidence="2">
    <location>
        <begin position="129"/>
        <end position="151"/>
    </location>
</feature>
<accession>A0A3D3RCJ6</accession>
<feature type="compositionally biased region" description="Polar residues" evidence="1">
    <location>
        <begin position="1"/>
        <end position="20"/>
    </location>
</feature>
<evidence type="ECO:0000313" key="3">
    <source>
        <dbReference type="EMBL" id="HCO25747.1"/>
    </source>
</evidence>
<keyword evidence="2" id="KW-1133">Transmembrane helix</keyword>
<evidence type="ECO:0000256" key="2">
    <source>
        <dbReference type="SAM" id="Phobius"/>
    </source>
</evidence>
<dbReference type="EMBL" id="DQAY01000135">
    <property type="protein sequence ID" value="HCO25747.1"/>
    <property type="molecule type" value="Genomic_DNA"/>
</dbReference>
<evidence type="ECO:0000256" key="1">
    <source>
        <dbReference type="SAM" id="MobiDB-lite"/>
    </source>
</evidence>
<protein>
    <submittedName>
        <fullName evidence="3">Uncharacterized protein</fullName>
    </submittedName>
</protein>
<dbReference type="AlphaFoldDB" id="A0A3D3RCJ6"/>
<dbReference type="Proteomes" id="UP000263642">
    <property type="component" value="Unassembled WGS sequence"/>
</dbReference>
<feature type="compositionally biased region" description="Polar residues" evidence="1">
    <location>
        <begin position="29"/>
        <end position="48"/>
    </location>
</feature>
<feature type="transmembrane region" description="Helical" evidence="2">
    <location>
        <begin position="333"/>
        <end position="352"/>
    </location>
</feature>
<feature type="transmembrane region" description="Helical" evidence="2">
    <location>
        <begin position="281"/>
        <end position="302"/>
    </location>
</feature>
<comment type="caution">
    <text evidence="3">The sequence shown here is derived from an EMBL/GenBank/DDBJ whole genome shotgun (WGS) entry which is preliminary data.</text>
</comment>
<name>A0A3D3RCJ6_9PLAN</name>
<sequence>MNNNETNDSSQADESANPENIGSERPAQSLPSTTAADSSTVGYQSAGQPQFKDRKTGLIVYGILQIIMGFFCAILIPLMLLPRFVGPAAGPPMNVQTLIPTMGMYALLTVLLVCLGVGSIFARRWARALTLVLAWMWLAVGSTALLMLVLLRLIPFDFAAQGQQIPPQMVMIIQVVMLGTMGFIYFFLPGIFIVFYRSKHVKATCDFQDPHVRWTDQCPLPVLAMSLMLGFGAISMIFSMSYGFVFPFFGILLKGVPCGLLVLTMTLLLAYLAWATYRLKIAAWWTTLIFYITFGVSSIITFSRIGLMEYYRELNFPEEQLRVMKQTGIIDRMNMPLMFGVSFVVFVGYLLWVRRYFVAGSVPNVDS</sequence>
<keyword evidence="2" id="KW-0812">Transmembrane</keyword>
<proteinExistence type="predicted"/>
<gene>
    <name evidence="3" type="ORF">DIT97_22995</name>
</gene>